<dbReference type="EMBL" id="JAHQIW010005471">
    <property type="protein sequence ID" value="KAJ1366121.1"/>
    <property type="molecule type" value="Genomic_DNA"/>
</dbReference>
<keyword evidence="3" id="KW-1185">Reference proteome</keyword>
<comment type="caution">
    <text evidence="2">The sequence shown here is derived from an EMBL/GenBank/DDBJ whole genome shotgun (WGS) entry which is preliminary data.</text>
</comment>
<keyword evidence="1" id="KW-0812">Transmembrane</keyword>
<accession>A0AAD5QYD9</accession>
<keyword evidence="1" id="KW-1133">Transmembrane helix</keyword>
<proteinExistence type="predicted"/>
<gene>
    <name evidence="2" type="ORF">KIN20_026719</name>
</gene>
<evidence type="ECO:0000256" key="1">
    <source>
        <dbReference type="SAM" id="Phobius"/>
    </source>
</evidence>
<evidence type="ECO:0000313" key="3">
    <source>
        <dbReference type="Proteomes" id="UP001196413"/>
    </source>
</evidence>
<sequence length="61" mass="6830">MGACQYSREPTPEFRTYTSLISPIVCLLIVTIVNKIAKDFVEYTTSNDAMGAPCVELRRTD</sequence>
<dbReference type="AlphaFoldDB" id="A0AAD5QYD9"/>
<dbReference type="Proteomes" id="UP001196413">
    <property type="component" value="Unassembled WGS sequence"/>
</dbReference>
<feature type="transmembrane region" description="Helical" evidence="1">
    <location>
        <begin position="20"/>
        <end position="37"/>
    </location>
</feature>
<organism evidence="2 3">
    <name type="scientific">Parelaphostrongylus tenuis</name>
    <name type="common">Meningeal worm</name>
    <dbReference type="NCBI Taxonomy" id="148309"/>
    <lineage>
        <taxon>Eukaryota</taxon>
        <taxon>Metazoa</taxon>
        <taxon>Ecdysozoa</taxon>
        <taxon>Nematoda</taxon>
        <taxon>Chromadorea</taxon>
        <taxon>Rhabditida</taxon>
        <taxon>Rhabditina</taxon>
        <taxon>Rhabditomorpha</taxon>
        <taxon>Strongyloidea</taxon>
        <taxon>Metastrongylidae</taxon>
        <taxon>Parelaphostrongylus</taxon>
    </lineage>
</organism>
<evidence type="ECO:0000313" key="2">
    <source>
        <dbReference type="EMBL" id="KAJ1366121.1"/>
    </source>
</evidence>
<keyword evidence="1" id="KW-0472">Membrane</keyword>
<protein>
    <submittedName>
        <fullName evidence="2">Uncharacterized protein</fullName>
    </submittedName>
</protein>
<name>A0AAD5QYD9_PARTN</name>
<reference evidence="2" key="1">
    <citation type="submission" date="2021-06" db="EMBL/GenBank/DDBJ databases">
        <title>Parelaphostrongylus tenuis whole genome reference sequence.</title>
        <authorList>
            <person name="Garwood T.J."/>
            <person name="Larsen P.A."/>
            <person name="Fountain-Jones N.M."/>
            <person name="Garbe J.R."/>
            <person name="Macchietto M.G."/>
            <person name="Kania S.A."/>
            <person name="Gerhold R.W."/>
            <person name="Richards J.E."/>
            <person name="Wolf T.M."/>
        </authorList>
    </citation>
    <scope>NUCLEOTIDE SEQUENCE</scope>
    <source>
        <strain evidence="2">MNPRO001-30</strain>
        <tissue evidence="2">Meninges</tissue>
    </source>
</reference>